<dbReference type="EMBL" id="JABVED010000003">
    <property type="protein sequence ID" value="MBC6447162.1"/>
    <property type="molecule type" value="Genomic_DNA"/>
</dbReference>
<keyword evidence="2" id="KW-0472">Membrane</keyword>
<reference evidence="4 5" key="1">
    <citation type="submission" date="2020-06" db="EMBL/GenBank/DDBJ databases">
        <title>Actinokineospora xiongansis sp. nov., isolated from soil of Baiyangdian.</title>
        <authorList>
            <person name="Zhang X."/>
        </authorList>
    </citation>
    <scope>NUCLEOTIDE SEQUENCE [LARGE SCALE GENOMIC DNA]</scope>
    <source>
        <strain evidence="4 5">HBU206404</strain>
    </source>
</reference>
<dbReference type="Pfam" id="PF13399">
    <property type="entry name" value="LytR_C"/>
    <property type="match status" value="1"/>
</dbReference>
<evidence type="ECO:0000256" key="1">
    <source>
        <dbReference type="SAM" id="MobiDB-lite"/>
    </source>
</evidence>
<evidence type="ECO:0000313" key="5">
    <source>
        <dbReference type="Proteomes" id="UP000734823"/>
    </source>
</evidence>
<keyword evidence="2" id="KW-1133">Transmembrane helix</keyword>
<comment type="caution">
    <text evidence="4">The sequence shown here is derived from an EMBL/GenBank/DDBJ whole genome shotgun (WGS) entry which is preliminary data.</text>
</comment>
<sequence length="206" mass="20594">MTTDPSAARPGKIAGLVLIGVAAVSTVLGVVTLLGGNGDSEAGQQPESSAPAASQPSVTPPSTSESSPGQTPSSAAPTTTTPPVTTTAVPTSAGPGAGPGQPGTPSTKDQPVRVYNNSTVADLASKARDDLAAHGWNVVETGNYSQGIIPTTTVYFVPGTAEEAAARALAAEFGIRSEPRFEGIKDSRPGLILIVTKDYRGAAGKE</sequence>
<feature type="domain" description="LytR/CpsA/Psr regulator C-terminal" evidence="3">
    <location>
        <begin position="111"/>
        <end position="199"/>
    </location>
</feature>
<keyword evidence="5" id="KW-1185">Reference proteome</keyword>
<protein>
    <submittedName>
        <fullName evidence="4">LytR C-terminal domain-containing protein</fullName>
    </submittedName>
</protein>
<feature type="transmembrane region" description="Helical" evidence="2">
    <location>
        <begin position="13"/>
        <end position="34"/>
    </location>
</feature>
<evidence type="ECO:0000256" key="2">
    <source>
        <dbReference type="SAM" id="Phobius"/>
    </source>
</evidence>
<dbReference type="InterPro" id="IPR027381">
    <property type="entry name" value="LytR/CpsA/Psr_C"/>
</dbReference>
<organism evidence="4 5">
    <name type="scientific">Actinokineospora xionganensis</name>
    <dbReference type="NCBI Taxonomy" id="2684470"/>
    <lineage>
        <taxon>Bacteria</taxon>
        <taxon>Bacillati</taxon>
        <taxon>Actinomycetota</taxon>
        <taxon>Actinomycetes</taxon>
        <taxon>Pseudonocardiales</taxon>
        <taxon>Pseudonocardiaceae</taxon>
        <taxon>Actinokineospora</taxon>
    </lineage>
</organism>
<dbReference type="RefSeq" id="WP_187219643.1">
    <property type="nucleotide sequence ID" value="NZ_JABVED010000003.1"/>
</dbReference>
<evidence type="ECO:0000259" key="3">
    <source>
        <dbReference type="Pfam" id="PF13399"/>
    </source>
</evidence>
<name>A0ABR7L3K5_9PSEU</name>
<dbReference type="Gene3D" id="3.30.70.2390">
    <property type="match status" value="1"/>
</dbReference>
<proteinExistence type="predicted"/>
<accession>A0ABR7L3K5</accession>
<dbReference type="Proteomes" id="UP000734823">
    <property type="component" value="Unassembled WGS sequence"/>
</dbReference>
<keyword evidence="2" id="KW-0812">Transmembrane</keyword>
<feature type="compositionally biased region" description="Low complexity" evidence="1">
    <location>
        <begin position="42"/>
        <end position="94"/>
    </location>
</feature>
<evidence type="ECO:0000313" key="4">
    <source>
        <dbReference type="EMBL" id="MBC6447162.1"/>
    </source>
</evidence>
<gene>
    <name evidence="4" type="ORF">GPZ80_08250</name>
</gene>
<feature type="region of interest" description="Disordered" evidence="1">
    <location>
        <begin position="33"/>
        <end position="113"/>
    </location>
</feature>